<feature type="region of interest" description="Disordered" evidence="1">
    <location>
        <begin position="233"/>
        <end position="252"/>
    </location>
</feature>
<accession>A0AA38P303</accession>
<feature type="non-terminal residue" evidence="3">
    <location>
        <position position="1"/>
    </location>
</feature>
<keyword evidence="2" id="KW-0732">Signal</keyword>
<sequence length="252" mass="28023">MLLYRHSSDGLLVACLLFTICLFNVNASPVKLSESQSFEMMPVSAQSGPTGKTEDCTGSVGFYSEIAPWQGRSPKSRWGVVLDCKRAYRTTSHGDIEYFGPLDRTTFPAHIIFVGIKVKRDRLDNIGEVLRAQRLGDEQPESWPLQVWQILKSDTFSKDVYARETSYGALLDWMGEERKKYAGWSGKMSAKLLEGVRNVKLFGGMGTKQDTDMGVESNAGMCANCLEAERGQGREREEEAQMADLKGKGKAV</sequence>
<comment type="caution">
    <text evidence="3">The sequence shown here is derived from an EMBL/GenBank/DDBJ whole genome shotgun (WGS) entry which is preliminary data.</text>
</comment>
<reference evidence="3" key="1">
    <citation type="submission" date="2022-08" db="EMBL/GenBank/DDBJ databases">
        <authorList>
            <consortium name="DOE Joint Genome Institute"/>
            <person name="Min B."/>
            <person name="Riley R."/>
            <person name="Sierra-Patev S."/>
            <person name="Naranjo-Ortiz M."/>
            <person name="Looney B."/>
            <person name="Konkel Z."/>
            <person name="Slot J.C."/>
            <person name="Sakamoto Y."/>
            <person name="Steenwyk J.L."/>
            <person name="Rokas A."/>
            <person name="Carro J."/>
            <person name="Camarero S."/>
            <person name="Ferreira P."/>
            <person name="Molpeceres G."/>
            <person name="Ruiz-Duenas F.J."/>
            <person name="Serrano A."/>
            <person name="Henrissat B."/>
            <person name="Drula E."/>
            <person name="Hughes K.W."/>
            <person name="Mata J.L."/>
            <person name="Ishikawa N.K."/>
            <person name="Vargas-Isla R."/>
            <person name="Ushijima S."/>
            <person name="Smith C.A."/>
            <person name="Ahrendt S."/>
            <person name="Andreopoulos W."/>
            <person name="He G."/>
            <person name="Labutti K."/>
            <person name="Lipzen A."/>
            <person name="Ng V."/>
            <person name="Sandor L."/>
            <person name="Barry K."/>
            <person name="Martinez A.T."/>
            <person name="Xiao Y."/>
            <person name="Gibbons J.G."/>
            <person name="Terashima K."/>
            <person name="Hibbett D.S."/>
            <person name="Grigoriev I.V."/>
        </authorList>
    </citation>
    <scope>NUCLEOTIDE SEQUENCE</scope>
    <source>
        <strain evidence="3">TFB9207</strain>
    </source>
</reference>
<organism evidence="3 4">
    <name type="scientific">Lentinula raphanica</name>
    <dbReference type="NCBI Taxonomy" id="153919"/>
    <lineage>
        <taxon>Eukaryota</taxon>
        <taxon>Fungi</taxon>
        <taxon>Dikarya</taxon>
        <taxon>Basidiomycota</taxon>
        <taxon>Agaricomycotina</taxon>
        <taxon>Agaricomycetes</taxon>
        <taxon>Agaricomycetidae</taxon>
        <taxon>Agaricales</taxon>
        <taxon>Marasmiineae</taxon>
        <taxon>Omphalotaceae</taxon>
        <taxon>Lentinula</taxon>
    </lineage>
</organism>
<name>A0AA38P303_9AGAR</name>
<protein>
    <submittedName>
        <fullName evidence="3">Uncharacterized protein</fullName>
    </submittedName>
</protein>
<dbReference type="EMBL" id="MU806428">
    <property type="protein sequence ID" value="KAJ3835271.1"/>
    <property type="molecule type" value="Genomic_DNA"/>
</dbReference>
<evidence type="ECO:0000256" key="2">
    <source>
        <dbReference type="SAM" id="SignalP"/>
    </source>
</evidence>
<dbReference type="AlphaFoldDB" id="A0AA38P303"/>
<evidence type="ECO:0000256" key="1">
    <source>
        <dbReference type="SAM" id="MobiDB-lite"/>
    </source>
</evidence>
<keyword evidence="4" id="KW-1185">Reference proteome</keyword>
<evidence type="ECO:0000313" key="3">
    <source>
        <dbReference type="EMBL" id="KAJ3835271.1"/>
    </source>
</evidence>
<dbReference type="Proteomes" id="UP001163846">
    <property type="component" value="Unassembled WGS sequence"/>
</dbReference>
<feature type="chain" id="PRO_5041396893" evidence="2">
    <location>
        <begin position="28"/>
        <end position="252"/>
    </location>
</feature>
<gene>
    <name evidence="3" type="ORF">F5878DRAFT_628375</name>
</gene>
<feature type="signal peptide" evidence="2">
    <location>
        <begin position="1"/>
        <end position="27"/>
    </location>
</feature>
<evidence type="ECO:0000313" key="4">
    <source>
        <dbReference type="Proteomes" id="UP001163846"/>
    </source>
</evidence>
<proteinExistence type="predicted"/>